<dbReference type="InterPro" id="IPR020850">
    <property type="entry name" value="GED_dom"/>
</dbReference>
<dbReference type="GO" id="GO:0003924">
    <property type="term" value="F:GTPase activity"/>
    <property type="evidence" value="ECO:0007669"/>
    <property type="project" value="InterPro"/>
</dbReference>
<reference evidence="6" key="1">
    <citation type="journal article" date="2020" name="Stud. Mycol.">
        <title>101 Dothideomycetes genomes: a test case for predicting lifestyles and emergence of pathogens.</title>
        <authorList>
            <person name="Haridas S."/>
            <person name="Albert R."/>
            <person name="Binder M."/>
            <person name="Bloem J."/>
            <person name="Labutti K."/>
            <person name="Salamov A."/>
            <person name="Andreopoulos B."/>
            <person name="Baker S."/>
            <person name="Barry K."/>
            <person name="Bills G."/>
            <person name="Bluhm B."/>
            <person name="Cannon C."/>
            <person name="Castanera R."/>
            <person name="Culley D."/>
            <person name="Daum C."/>
            <person name="Ezra D."/>
            <person name="Gonzalez J."/>
            <person name="Henrissat B."/>
            <person name="Kuo A."/>
            <person name="Liang C."/>
            <person name="Lipzen A."/>
            <person name="Lutzoni F."/>
            <person name="Magnuson J."/>
            <person name="Mondo S."/>
            <person name="Nolan M."/>
            <person name="Ohm R."/>
            <person name="Pangilinan J."/>
            <person name="Park H.-J."/>
            <person name="Ramirez L."/>
            <person name="Alfaro M."/>
            <person name="Sun H."/>
            <person name="Tritt A."/>
            <person name="Yoshinaga Y."/>
            <person name="Zwiers L.-H."/>
            <person name="Turgeon B."/>
            <person name="Goodwin S."/>
            <person name="Spatafora J."/>
            <person name="Crous P."/>
            <person name="Grigoriev I."/>
        </authorList>
    </citation>
    <scope>NUCLEOTIDE SEQUENCE</scope>
    <source>
        <strain evidence="6">CBS 123094</strain>
    </source>
</reference>
<feature type="domain" description="GED" evidence="4">
    <location>
        <begin position="670"/>
        <end position="762"/>
    </location>
</feature>
<dbReference type="GO" id="GO:0005739">
    <property type="term" value="C:mitochondrion"/>
    <property type="evidence" value="ECO:0007669"/>
    <property type="project" value="TreeGrafter"/>
</dbReference>
<feature type="region of interest" description="Disordered" evidence="3">
    <location>
        <begin position="435"/>
        <end position="496"/>
    </location>
</feature>
<dbReference type="PRINTS" id="PR00195">
    <property type="entry name" value="DYNAMIN"/>
</dbReference>
<dbReference type="InterPro" id="IPR001401">
    <property type="entry name" value="Dynamin_GTPase"/>
</dbReference>
<evidence type="ECO:0000256" key="3">
    <source>
        <dbReference type="SAM" id="MobiDB-lite"/>
    </source>
</evidence>
<evidence type="ECO:0000256" key="1">
    <source>
        <dbReference type="ARBA" id="ARBA00022741"/>
    </source>
</evidence>
<dbReference type="Proteomes" id="UP000799779">
    <property type="component" value="Unassembled WGS sequence"/>
</dbReference>
<dbReference type="GO" id="GO:0016020">
    <property type="term" value="C:membrane"/>
    <property type="evidence" value="ECO:0007669"/>
    <property type="project" value="TreeGrafter"/>
</dbReference>
<keyword evidence="2" id="KW-0342">GTP-binding</keyword>
<evidence type="ECO:0000259" key="4">
    <source>
        <dbReference type="PROSITE" id="PS51388"/>
    </source>
</evidence>
<evidence type="ECO:0000313" key="6">
    <source>
        <dbReference type="EMBL" id="KAF1994371.1"/>
    </source>
</evidence>
<dbReference type="InterPro" id="IPR027417">
    <property type="entry name" value="P-loop_NTPase"/>
</dbReference>
<organism evidence="6 7">
    <name type="scientific">Amniculicola lignicola CBS 123094</name>
    <dbReference type="NCBI Taxonomy" id="1392246"/>
    <lineage>
        <taxon>Eukaryota</taxon>
        <taxon>Fungi</taxon>
        <taxon>Dikarya</taxon>
        <taxon>Ascomycota</taxon>
        <taxon>Pezizomycotina</taxon>
        <taxon>Dothideomycetes</taxon>
        <taxon>Pleosporomycetidae</taxon>
        <taxon>Pleosporales</taxon>
        <taxon>Amniculicolaceae</taxon>
        <taxon>Amniculicola</taxon>
    </lineage>
</organism>
<dbReference type="GO" id="GO:0000266">
    <property type="term" value="P:mitochondrial fission"/>
    <property type="evidence" value="ECO:0007669"/>
    <property type="project" value="TreeGrafter"/>
</dbReference>
<dbReference type="AlphaFoldDB" id="A0A6A5W2G9"/>
<dbReference type="OrthoDB" id="415706at2759"/>
<feature type="domain" description="Dynamin-type G" evidence="5">
    <location>
        <begin position="52"/>
        <end position="336"/>
    </location>
</feature>
<dbReference type="FunFam" id="3.40.50.300:FF:001425">
    <property type="entry name" value="Dynamin GTPase, putative"/>
    <property type="match status" value="1"/>
</dbReference>
<dbReference type="PROSITE" id="PS51718">
    <property type="entry name" value="G_DYNAMIN_2"/>
    <property type="match status" value="1"/>
</dbReference>
<evidence type="ECO:0000256" key="2">
    <source>
        <dbReference type="ARBA" id="ARBA00023134"/>
    </source>
</evidence>
<keyword evidence="1" id="KW-0547">Nucleotide-binding</keyword>
<dbReference type="InterPro" id="IPR022812">
    <property type="entry name" value="Dynamin"/>
</dbReference>
<dbReference type="Gene3D" id="3.40.50.300">
    <property type="entry name" value="P-loop containing nucleotide triphosphate hydrolases"/>
    <property type="match status" value="1"/>
</dbReference>
<dbReference type="InterPro" id="IPR030381">
    <property type="entry name" value="G_DYNAMIN_dom"/>
</dbReference>
<accession>A0A6A5W2G9</accession>
<dbReference type="PROSITE" id="PS51388">
    <property type="entry name" value="GED"/>
    <property type="match status" value="1"/>
</dbReference>
<dbReference type="PANTHER" id="PTHR11566">
    <property type="entry name" value="DYNAMIN"/>
    <property type="match status" value="1"/>
</dbReference>
<dbReference type="GO" id="GO:0005525">
    <property type="term" value="F:GTP binding"/>
    <property type="evidence" value="ECO:0007669"/>
    <property type="project" value="InterPro"/>
</dbReference>
<evidence type="ECO:0000259" key="5">
    <source>
        <dbReference type="PROSITE" id="PS51718"/>
    </source>
</evidence>
<gene>
    <name evidence="6" type="ORF">P154DRAFT_32097</name>
</gene>
<dbReference type="Gene3D" id="1.20.120.1240">
    <property type="entry name" value="Dynamin, middle domain"/>
    <property type="match status" value="1"/>
</dbReference>
<dbReference type="GO" id="GO:0048312">
    <property type="term" value="P:intracellular distribution of mitochondria"/>
    <property type="evidence" value="ECO:0007669"/>
    <property type="project" value="TreeGrafter"/>
</dbReference>
<dbReference type="GO" id="GO:0005874">
    <property type="term" value="C:microtubule"/>
    <property type="evidence" value="ECO:0007669"/>
    <property type="project" value="TreeGrafter"/>
</dbReference>
<proteinExistence type="predicted"/>
<dbReference type="CDD" id="cd08771">
    <property type="entry name" value="DLP_1"/>
    <property type="match status" value="1"/>
</dbReference>
<dbReference type="SMART" id="SM00053">
    <property type="entry name" value="DYNc"/>
    <property type="match status" value="1"/>
</dbReference>
<protein>
    <recommendedName>
        <fullName evidence="8">Dynamin family protein</fullName>
    </recommendedName>
</protein>
<dbReference type="GO" id="GO:0006897">
    <property type="term" value="P:endocytosis"/>
    <property type="evidence" value="ECO:0007669"/>
    <property type="project" value="TreeGrafter"/>
</dbReference>
<evidence type="ECO:0000313" key="7">
    <source>
        <dbReference type="Proteomes" id="UP000799779"/>
    </source>
</evidence>
<keyword evidence="7" id="KW-1185">Reference proteome</keyword>
<dbReference type="InterPro" id="IPR045063">
    <property type="entry name" value="Dynamin_N"/>
</dbReference>
<dbReference type="EMBL" id="ML977662">
    <property type="protein sequence ID" value="KAF1994371.1"/>
    <property type="molecule type" value="Genomic_DNA"/>
</dbReference>
<evidence type="ECO:0008006" key="8">
    <source>
        <dbReference type="Google" id="ProtNLM"/>
    </source>
</evidence>
<dbReference type="SUPFAM" id="SSF52540">
    <property type="entry name" value="P-loop containing nucleoside triphosphate hydrolases"/>
    <property type="match status" value="1"/>
</dbReference>
<dbReference type="Pfam" id="PF01031">
    <property type="entry name" value="Dynamin_M"/>
    <property type="match status" value="1"/>
</dbReference>
<dbReference type="GO" id="GO:0016559">
    <property type="term" value="P:peroxisome fission"/>
    <property type="evidence" value="ECO:0007669"/>
    <property type="project" value="TreeGrafter"/>
</dbReference>
<dbReference type="InterPro" id="IPR000375">
    <property type="entry name" value="Dynamin_stalk"/>
</dbReference>
<dbReference type="PANTHER" id="PTHR11566:SF66">
    <property type="entry name" value="INTERFERON-INDUCED GTP-BINDING PROTEIN MX"/>
    <property type="match status" value="1"/>
</dbReference>
<sequence length="762" mass="85977">MSDHDSETISGALTPVDVDVVTTTSLEALQGDGQRKILDIVDKLRRQGLGGIIELPQLVVCGDQSSGKSSVLEAITEIPFPRAENTCTRFATEIILRRAPISSITVKINPDKDRAPNEQQKLRAFHKTISDFTDLPTIINDAGAAMGLEALEKGLNTFAKDVLTVEISGPQRPQLTLVDLPGLIHNSKNEDDVKVITELVLQYMNNPRTIILAVISAKNDFVNQVIIKHCRKIDPNGRRTLGIITKPDTLKDGTPNQDRWLDLAQNKDHYFELGWHIVKNRSEDDIDKPFIWRNQAERSFFSKGKYADLPDSSKGIDRLRTRLSILLFEHLKKELPHLKAELSEKVDEVTKGLAVLGVKRGTVQEQRTFLTDVGMIISKTLDAALSGQYDQPFFGSVDMKAPVDSLHNIRRFRAVIQHLNLSFGNRMHLSGHTYAIPRRSSGNTNAEELVDRDPAPWSDDENAQPGKDGKRRWSSAFGENSTQNVKKPSNEFETTPMTRREGVDWVVRILKRSRGKELPGSFNPLVISQLFWEQSKKWNEMTLQHVDKVSQSCKSFITVVLQAFAPDDIRPRLSDLCFDGLDKSIKAAQEELAKIISDKSRHPMTYNHYFTSTIQDQRKSLYADAMLKVVDSVVETRTHFGAPSPPFIDPGRLKSGVKSHLEQNMDRFSAEEALDYQQAFYKDELKYFIDCVSKQVVERHLVDPLPSTMLAPRIIAGMTDEQIAHFAAEAPEVARNREYLEERKTVLERGLKIFRETMGGFN</sequence>
<name>A0A6A5W2G9_9PLEO</name>
<dbReference type="Pfam" id="PF00350">
    <property type="entry name" value="Dynamin_N"/>
    <property type="match status" value="1"/>
</dbReference>
<dbReference type="GO" id="GO:0008017">
    <property type="term" value="F:microtubule binding"/>
    <property type="evidence" value="ECO:0007669"/>
    <property type="project" value="TreeGrafter"/>
</dbReference>
<feature type="compositionally biased region" description="Polar residues" evidence="3">
    <location>
        <begin position="477"/>
        <end position="496"/>
    </location>
</feature>